<organism evidence="1 2">
    <name type="scientific">Acinetobacter tjernbergiae DSM 14971 = CIP 107465</name>
    <dbReference type="NCBI Taxonomy" id="1120928"/>
    <lineage>
        <taxon>Bacteria</taxon>
        <taxon>Pseudomonadati</taxon>
        <taxon>Pseudomonadota</taxon>
        <taxon>Gammaproteobacteria</taxon>
        <taxon>Moraxellales</taxon>
        <taxon>Moraxellaceae</taxon>
        <taxon>Acinetobacter</taxon>
    </lineage>
</organism>
<evidence type="ECO:0000313" key="2">
    <source>
        <dbReference type="Proteomes" id="UP000017404"/>
    </source>
</evidence>
<name>V2V2Z4_9GAMM</name>
<sequence>SLLCSVTASLEPLTAKQNVFEITVNFIIHFKNFKNIGWGNNRMKYVSIALLTSLALVGCSKPQQDDVENKELTQKIEKISLNDNAPAQATSSPLIIARNKITPPLTKTGEDFQELIKDEGYFSFYPPYKTISGLQMFAENDDVADYCANCVHFQSILNDLRNVLALKNNQVLVIGHTGQQFPAFTFALGDDYSLRAAHDTAINYIRSTMQVIPPQKDQFESTEQYQQRIQTLQKELDSKNTHLNYDLKLLEISLNATSSQSQFMPSSYTPNDRPSGPIDNFVYYDADSKQLHFENMNFASDLIVNFTAPSTPELAQNIITAGGQKYVGYIFNFNNHKLELDSLVIYQANNTQADSANEPIAILEPSTMSFQRKHFNGIENARLKKFDVPLKKPIPFDFTLDNYTPIEKVFKKIDE</sequence>
<gene>
    <name evidence="1" type="ORF">F990_00987</name>
</gene>
<dbReference type="Proteomes" id="UP000017404">
    <property type="component" value="Unassembled WGS sequence"/>
</dbReference>
<evidence type="ECO:0000313" key="1">
    <source>
        <dbReference type="EMBL" id="ESK56652.1"/>
    </source>
</evidence>
<reference evidence="1 2" key="1">
    <citation type="submission" date="2013-10" db="EMBL/GenBank/DDBJ databases">
        <title>The Genome Sequence of Acinetobacter tjernbergiae CIP107465.</title>
        <authorList>
            <consortium name="The Broad Institute Genomics Platform"/>
            <consortium name="The Broad Institute Genome Sequencing Center for Infectious Disease"/>
            <person name="Cerqueira G."/>
            <person name="Feldgarden M."/>
            <person name="Courvalin P."/>
            <person name="Grillot-Courvalin C."/>
            <person name="Clermont D."/>
            <person name="Rocha E."/>
            <person name="Yoon E.-J."/>
            <person name="Nemec A."/>
            <person name="Young S.K."/>
            <person name="Zeng Q."/>
            <person name="Gargeya S."/>
            <person name="Fitzgerald M."/>
            <person name="Abouelleil A."/>
            <person name="Alvarado L."/>
            <person name="Berlin A.M."/>
            <person name="Chapman S.B."/>
            <person name="Gainer-Dewar J."/>
            <person name="Goldberg J."/>
            <person name="Gnerre S."/>
            <person name="Griggs A."/>
            <person name="Gujja S."/>
            <person name="Hansen M."/>
            <person name="Howarth C."/>
            <person name="Imamovic A."/>
            <person name="Ireland A."/>
            <person name="Larimer J."/>
            <person name="McCowan C."/>
            <person name="Murphy C."/>
            <person name="Pearson M."/>
            <person name="Poon T.W."/>
            <person name="Priest M."/>
            <person name="Roberts A."/>
            <person name="Saif S."/>
            <person name="Shea T."/>
            <person name="Sykes S."/>
            <person name="Wortman J."/>
            <person name="Nusbaum C."/>
            <person name="Birren B."/>
        </authorList>
    </citation>
    <scope>NUCLEOTIDE SEQUENCE [LARGE SCALE GENOMIC DNA]</scope>
    <source>
        <strain evidence="1 2">CIP 107465</strain>
    </source>
</reference>
<comment type="caution">
    <text evidence="1">The sequence shown here is derived from an EMBL/GenBank/DDBJ whole genome shotgun (WGS) entry which is preliminary data.</text>
</comment>
<dbReference type="EMBL" id="AYEV01000007">
    <property type="protein sequence ID" value="ESK56652.1"/>
    <property type="molecule type" value="Genomic_DNA"/>
</dbReference>
<dbReference type="PATRIC" id="fig|1120928.5.peg.1010"/>
<protein>
    <submittedName>
        <fullName evidence="1">Uncharacterized protein</fullName>
    </submittedName>
</protein>
<proteinExistence type="predicted"/>
<keyword evidence="2" id="KW-1185">Reference proteome</keyword>
<accession>V2V2Z4</accession>
<dbReference type="eggNOG" id="ENOG5030SY0">
    <property type="taxonomic scope" value="Bacteria"/>
</dbReference>
<dbReference type="AlphaFoldDB" id="V2V2Z4"/>
<feature type="non-terminal residue" evidence="1">
    <location>
        <position position="1"/>
    </location>
</feature>